<feature type="transmembrane region" description="Helical" evidence="3">
    <location>
        <begin position="232"/>
        <end position="256"/>
    </location>
</feature>
<dbReference type="EMBL" id="SNWD01000012">
    <property type="protein sequence ID" value="TDN79550.1"/>
    <property type="molecule type" value="Genomic_DNA"/>
</dbReference>
<feature type="transmembrane region" description="Helical" evidence="3">
    <location>
        <begin position="102"/>
        <end position="123"/>
    </location>
</feature>
<comment type="similarity">
    <text evidence="1">Belongs to the bacterial sugar transferase family.</text>
</comment>
<keyword evidence="3" id="KW-0812">Transmembrane</keyword>
<dbReference type="GO" id="GO:0000271">
    <property type="term" value="P:polysaccharide biosynthetic process"/>
    <property type="evidence" value="ECO:0007669"/>
    <property type="project" value="UniProtKB-KW"/>
</dbReference>
<name>A0A4R6FFR2_9SPHN</name>
<dbReference type="GO" id="GO:0016780">
    <property type="term" value="F:phosphotransferase activity, for other substituted phosphate groups"/>
    <property type="evidence" value="ECO:0007669"/>
    <property type="project" value="TreeGrafter"/>
</dbReference>
<feature type="transmembrane region" description="Helical" evidence="3">
    <location>
        <begin position="47"/>
        <end position="65"/>
    </location>
</feature>
<comment type="caution">
    <text evidence="5">The sequence shown here is derived from an EMBL/GenBank/DDBJ whole genome shotgun (WGS) entry which is preliminary data.</text>
</comment>
<feature type="domain" description="Bacterial sugar transferase" evidence="4">
    <location>
        <begin position="230"/>
        <end position="419"/>
    </location>
</feature>
<protein>
    <submittedName>
        <fullName evidence="5">Lipopolysaccharide/colanic/teichoic acid biosynthesis glycosyltransferase</fullName>
    </submittedName>
</protein>
<keyword evidence="6" id="KW-1185">Reference proteome</keyword>
<feature type="transmembrane region" description="Helical" evidence="3">
    <location>
        <begin position="21"/>
        <end position="41"/>
    </location>
</feature>
<evidence type="ECO:0000256" key="1">
    <source>
        <dbReference type="ARBA" id="ARBA00006464"/>
    </source>
</evidence>
<evidence type="ECO:0000313" key="5">
    <source>
        <dbReference type="EMBL" id="TDN79550.1"/>
    </source>
</evidence>
<evidence type="ECO:0000256" key="2">
    <source>
        <dbReference type="ARBA" id="ARBA00023169"/>
    </source>
</evidence>
<dbReference type="InterPro" id="IPR003362">
    <property type="entry name" value="Bact_transf"/>
</dbReference>
<dbReference type="OrthoDB" id="9808602at2"/>
<dbReference type="PANTHER" id="PTHR30576:SF0">
    <property type="entry name" value="UNDECAPRENYL-PHOSPHATE N-ACETYLGALACTOSAMINYL 1-PHOSPHATE TRANSFERASE-RELATED"/>
    <property type="match status" value="1"/>
</dbReference>
<proteinExistence type="inferred from homology"/>
<accession>A0A4R6FFR2</accession>
<organism evidence="5 6">
    <name type="scientific">Stakelama pacifica</name>
    <dbReference type="NCBI Taxonomy" id="517720"/>
    <lineage>
        <taxon>Bacteria</taxon>
        <taxon>Pseudomonadati</taxon>
        <taxon>Pseudomonadota</taxon>
        <taxon>Alphaproteobacteria</taxon>
        <taxon>Sphingomonadales</taxon>
        <taxon>Sphingomonadaceae</taxon>
        <taxon>Stakelama</taxon>
    </lineage>
</organism>
<sequence length="425" mass="48858">MAVYSVKRRGALSYNRYVSMILATVTVLYSYTFSLLASPGAISNDKFLVTICLCILASLAAVYLVSTLGKYPGVDRFYYIAPCFLISYSFIMIALIMTRLPYSRLMLVGTFVINIFVYFGLYISARRQTRLKIGLIPQGDYKLVEVPSVEWKILDHPNAPVDDFDAISVDLSYDISDEWERQLANYALRGIPVYHELHLRESLTGKVEIKHLSENNFGTLTPLQTYMGIKQVLDWVLALLTVITMAPAFCLIAILIKLDSPGPAFFRQTRLGYQGCPFKVFKFRTMTIARDKDTDVFAQRDAAMTKDADHRVTRLGRFLRRSRIDELPQLFNVLKGEMSWIGPRPEAEILSRWYENEIPFYRYRHIVRPGITGWAQVHQGHVADIEQVREKLNFDFYYIKNFSPWIDLIIVGRTIHTMLTGFGSR</sequence>
<evidence type="ECO:0000259" key="4">
    <source>
        <dbReference type="Pfam" id="PF02397"/>
    </source>
</evidence>
<evidence type="ECO:0000256" key="3">
    <source>
        <dbReference type="SAM" id="Phobius"/>
    </source>
</evidence>
<dbReference type="Pfam" id="PF02397">
    <property type="entry name" value="Bac_transf"/>
    <property type="match status" value="1"/>
</dbReference>
<dbReference type="AlphaFoldDB" id="A0A4R6FFR2"/>
<keyword evidence="5" id="KW-0808">Transferase</keyword>
<gene>
    <name evidence="5" type="ORF">EV664_11229</name>
</gene>
<keyword evidence="2" id="KW-0270">Exopolysaccharide synthesis</keyword>
<dbReference type="PANTHER" id="PTHR30576">
    <property type="entry name" value="COLANIC BIOSYNTHESIS UDP-GLUCOSE LIPID CARRIER TRANSFERASE"/>
    <property type="match status" value="1"/>
</dbReference>
<keyword evidence="3" id="KW-1133">Transmembrane helix</keyword>
<dbReference type="Proteomes" id="UP000295493">
    <property type="component" value="Unassembled WGS sequence"/>
</dbReference>
<reference evidence="5 6" key="1">
    <citation type="submission" date="2019-03" db="EMBL/GenBank/DDBJ databases">
        <title>Genomic Encyclopedia of Type Strains, Phase IV (KMG-IV): sequencing the most valuable type-strain genomes for metagenomic binning, comparative biology and taxonomic classification.</title>
        <authorList>
            <person name="Goeker M."/>
        </authorList>
    </citation>
    <scope>NUCLEOTIDE SEQUENCE [LARGE SCALE GENOMIC DNA]</scope>
    <source>
        <strain evidence="5 6">DSM 25059</strain>
    </source>
</reference>
<feature type="transmembrane region" description="Helical" evidence="3">
    <location>
        <begin position="77"/>
        <end position="96"/>
    </location>
</feature>
<evidence type="ECO:0000313" key="6">
    <source>
        <dbReference type="Proteomes" id="UP000295493"/>
    </source>
</evidence>
<keyword evidence="3" id="KW-0472">Membrane</keyword>